<feature type="domain" description="Apple" evidence="3">
    <location>
        <begin position="123"/>
        <end position="202"/>
    </location>
</feature>
<evidence type="ECO:0000313" key="4">
    <source>
        <dbReference type="EMBL" id="CAD5216452.1"/>
    </source>
</evidence>
<dbReference type="AlphaFoldDB" id="A0A811KJM2"/>
<evidence type="ECO:0000313" key="5">
    <source>
        <dbReference type="Proteomes" id="UP000614601"/>
    </source>
</evidence>
<accession>A0A811KJM2</accession>
<dbReference type="PANTHER" id="PTHR47327:SF11">
    <property type="entry name" value="PROTEIN CBG21204"/>
    <property type="match status" value="1"/>
</dbReference>
<feature type="region of interest" description="Disordered" evidence="1">
    <location>
        <begin position="496"/>
        <end position="526"/>
    </location>
</feature>
<dbReference type="EMBL" id="CAJFDH010000003">
    <property type="protein sequence ID" value="CAD5216452.1"/>
    <property type="molecule type" value="Genomic_DNA"/>
</dbReference>
<protein>
    <recommendedName>
        <fullName evidence="3">Apple domain-containing protein</fullName>
    </recommendedName>
</protein>
<feature type="signal peptide" evidence="2">
    <location>
        <begin position="1"/>
        <end position="17"/>
    </location>
</feature>
<proteinExistence type="predicted"/>
<dbReference type="InterPro" id="IPR052774">
    <property type="entry name" value="Celegans_DevNeuronal_Protein"/>
</dbReference>
<dbReference type="Proteomes" id="UP000783686">
    <property type="component" value="Unassembled WGS sequence"/>
</dbReference>
<dbReference type="InterPro" id="IPR003609">
    <property type="entry name" value="Pan_app"/>
</dbReference>
<dbReference type="SMART" id="SM00473">
    <property type="entry name" value="PAN_AP"/>
    <property type="match status" value="3"/>
</dbReference>
<feature type="compositionally biased region" description="Basic and acidic residues" evidence="1">
    <location>
        <begin position="510"/>
        <end position="526"/>
    </location>
</feature>
<reference evidence="4" key="1">
    <citation type="submission" date="2020-09" db="EMBL/GenBank/DDBJ databases">
        <authorList>
            <person name="Kikuchi T."/>
        </authorList>
    </citation>
    <scope>NUCLEOTIDE SEQUENCE</scope>
    <source>
        <strain evidence="4">SH1</strain>
    </source>
</reference>
<dbReference type="CDD" id="cd01099">
    <property type="entry name" value="PAN_AP_HGF"/>
    <property type="match status" value="2"/>
</dbReference>
<dbReference type="GO" id="GO:0009653">
    <property type="term" value="P:anatomical structure morphogenesis"/>
    <property type="evidence" value="ECO:0007669"/>
    <property type="project" value="TreeGrafter"/>
</dbReference>
<feature type="compositionally biased region" description="Basic residues" evidence="1">
    <location>
        <begin position="500"/>
        <end position="509"/>
    </location>
</feature>
<dbReference type="Proteomes" id="UP000614601">
    <property type="component" value="Unassembled WGS sequence"/>
</dbReference>
<dbReference type="EMBL" id="CAJFCW020000003">
    <property type="protein sequence ID" value="CAG9105979.1"/>
    <property type="molecule type" value="Genomic_DNA"/>
</dbReference>
<evidence type="ECO:0000256" key="1">
    <source>
        <dbReference type="SAM" id="MobiDB-lite"/>
    </source>
</evidence>
<dbReference type="PROSITE" id="PS50948">
    <property type="entry name" value="PAN"/>
    <property type="match status" value="3"/>
</dbReference>
<evidence type="ECO:0000259" key="3">
    <source>
        <dbReference type="PROSITE" id="PS50948"/>
    </source>
</evidence>
<dbReference type="SUPFAM" id="SSF57414">
    <property type="entry name" value="Hairpin loop containing domain-like"/>
    <property type="match status" value="3"/>
</dbReference>
<gene>
    <name evidence="4" type="ORF">BOKJ2_LOCUS6600</name>
</gene>
<keyword evidence="2" id="KW-0732">Signal</keyword>
<feature type="region of interest" description="Disordered" evidence="1">
    <location>
        <begin position="83"/>
        <end position="105"/>
    </location>
</feature>
<dbReference type="PANTHER" id="PTHR47327">
    <property type="entry name" value="FI18240P1-RELATED"/>
    <property type="match status" value="1"/>
</dbReference>
<keyword evidence="5" id="KW-1185">Reference proteome</keyword>
<dbReference type="OrthoDB" id="5855977at2759"/>
<comment type="caution">
    <text evidence="4">The sequence shown here is derived from an EMBL/GenBank/DDBJ whole genome shotgun (WGS) entry which is preliminary data.</text>
</comment>
<feature type="domain" description="Apple" evidence="3">
    <location>
        <begin position="302"/>
        <end position="393"/>
    </location>
</feature>
<feature type="chain" id="PRO_5035594732" description="Apple domain-containing protein" evidence="2">
    <location>
        <begin position="18"/>
        <end position="616"/>
    </location>
</feature>
<dbReference type="Pfam" id="PF00024">
    <property type="entry name" value="PAN_1"/>
    <property type="match status" value="3"/>
</dbReference>
<name>A0A811KJM2_9BILA</name>
<evidence type="ECO:0000256" key="2">
    <source>
        <dbReference type="SAM" id="SignalP"/>
    </source>
</evidence>
<sequence length="616" mass="69171">MKQIIFVITLLCGRIWANKRLPDFRAQSFRPPKILHDDVAFDEELSSSSYGLPPPSTGKGLERLPNTVSRDKQFFAYGASNIDAASSSRGSSSFRDPAGGVREPSLQNEKQVVTGIPDLSDPCFRRYANSIIVNAQPYERRSSISLVQCKTQCLLSQIGVYSCRSFVYDNVNQVCDLFAHVGDQSPARLLRFQTRDYFEPTAAVNCKPPEQHEDAVHHIRPTNRPLEIFETEERTTTSIINPTTRAPFIFDTTTEPQAIAAISELTPTEAPDLFVTAKPLESPTNTMVNNLLPTELGKNKACESGQLARFLKTSDFELHQHDDMRLESVTLDECIEFCSSNSALKDVNPDAPQCNSFEYDNEGVCVLSRETAVPLGNGQLKQKAGTDYYERICIEEKLAQECPLSVYNRFPQKILVGFAETVVDAPSLQHCFDNCLNSRQLYGFKCASGMFYFEEPQLNCILNTEDRTTQPDLFTSENSDLVDYFETACNTTSAASRRFAPPRRRTNNGKRKDFVDKSDSQRQRQDLRTATWTEWSECGGEGGIQTRKKICNGKRVCGTDKRKCESSSQEMTIAEMVEQIRRNGCPPDVCCPILGKCFGIIQKSATKRLEWCTVEC</sequence>
<dbReference type="Gene3D" id="3.50.4.10">
    <property type="entry name" value="Hepatocyte Growth Factor"/>
    <property type="match status" value="3"/>
</dbReference>
<feature type="domain" description="Apple" evidence="3">
    <location>
        <begin position="402"/>
        <end position="489"/>
    </location>
</feature>
<organism evidence="4 5">
    <name type="scientific">Bursaphelenchus okinawaensis</name>
    <dbReference type="NCBI Taxonomy" id="465554"/>
    <lineage>
        <taxon>Eukaryota</taxon>
        <taxon>Metazoa</taxon>
        <taxon>Ecdysozoa</taxon>
        <taxon>Nematoda</taxon>
        <taxon>Chromadorea</taxon>
        <taxon>Rhabditida</taxon>
        <taxon>Tylenchina</taxon>
        <taxon>Tylenchomorpha</taxon>
        <taxon>Aphelenchoidea</taxon>
        <taxon>Aphelenchoididae</taxon>
        <taxon>Bursaphelenchus</taxon>
    </lineage>
</organism>